<protein>
    <recommendedName>
        <fullName evidence="1">Methyltransferase type 11 domain-containing protein</fullName>
    </recommendedName>
</protein>
<dbReference type="SUPFAM" id="SSF53335">
    <property type="entry name" value="S-adenosyl-L-methionine-dependent methyltransferases"/>
    <property type="match status" value="1"/>
</dbReference>
<accession>A0A0F9K1D3</accession>
<comment type="caution">
    <text evidence="2">The sequence shown here is derived from an EMBL/GenBank/DDBJ whole genome shotgun (WGS) entry which is preliminary data.</text>
</comment>
<name>A0A0F9K1D3_9ZZZZ</name>
<organism evidence="2">
    <name type="scientific">marine sediment metagenome</name>
    <dbReference type="NCBI Taxonomy" id="412755"/>
    <lineage>
        <taxon>unclassified sequences</taxon>
        <taxon>metagenomes</taxon>
        <taxon>ecological metagenomes</taxon>
    </lineage>
</organism>
<proteinExistence type="predicted"/>
<reference evidence="2" key="1">
    <citation type="journal article" date="2015" name="Nature">
        <title>Complex archaea that bridge the gap between prokaryotes and eukaryotes.</title>
        <authorList>
            <person name="Spang A."/>
            <person name="Saw J.H."/>
            <person name="Jorgensen S.L."/>
            <person name="Zaremba-Niedzwiedzka K."/>
            <person name="Martijn J."/>
            <person name="Lind A.E."/>
            <person name="van Eijk R."/>
            <person name="Schleper C."/>
            <person name="Guy L."/>
            <person name="Ettema T.J."/>
        </authorList>
    </citation>
    <scope>NUCLEOTIDE SEQUENCE</scope>
</reference>
<sequence length="208" mass="24458">MLDSLQEKYKHLYKGVVLDIGGRDRGNFVKPKDLVDKWIFADINEKYKPDVLLDVTNMNQIESDTIDVVNAIELFEHVKDYKKGLKECYRVLKKRGVLILSTPFLIHIHADPGDYQRISIEKWKLDLLEIGFKYKTSIIMGKYFTHLAETIKDLFIACERRKIHGSTLLLRMLHPLLDKLLKLDNRSFVRNDSRLNFYHTGYFIIAKK</sequence>
<dbReference type="InterPro" id="IPR013216">
    <property type="entry name" value="Methyltransf_11"/>
</dbReference>
<dbReference type="GO" id="GO:0008757">
    <property type="term" value="F:S-adenosylmethionine-dependent methyltransferase activity"/>
    <property type="evidence" value="ECO:0007669"/>
    <property type="project" value="InterPro"/>
</dbReference>
<dbReference type="Pfam" id="PF08241">
    <property type="entry name" value="Methyltransf_11"/>
    <property type="match status" value="1"/>
</dbReference>
<dbReference type="Gene3D" id="3.40.50.150">
    <property type="entry name" value="Vaccinia Virus protein VP39"/>
    <property type="match status" value="1"/>
</dbReference>
<evidence type="ECO:0000313" key="2">
    <source>
        <dbReference type="EMBL" id="KKM05003.1"/>
    </source>
</evidence>
<dbReference type="EMBL" id="LAZR01016325">
    <property type="protein sequence ID" value="KKM05003.1"/>
    <property type="molecule type" value="Genomic_DNA"/>
</dbReference>
<dbReference type="InterPro" id="IPR029063">
    <property type="entry name" value="SAM-dependent_MTases_sf"/>
</dbReference>
<evidence type="ECO:0000259" key="1">
    <source>
        <dbReference type="Pfam" id="PF08241"/>
    </source>
</evidence>
<dbReference type="AlphaFoldDB" id="A0A0F9K1D3"/>
<gene>
    <name evidence="2" type="ORF">LCGC14_1758510</name>
</gene>
<feature type="domain" description="Methyltransferase type 11" evidence="1">
    <location>
        <begin position="51"/>
        <end position="100"/>
    </location>
</feature>